<dbReference type="EMBL" id="NJAI01000004">
    <property type="protein sequence ID" value="PHM54719.1"/>
    <property type="molecule type" value="Genomic_DNA"/>
</dbReference>
<comment type="caution">
    <text evidence="1">The sequence shown here is derived from an EMBL/GenBank/DDBJ whole genome shotgun (WGS) entry which is preliminary data.</text>
</comment>
<evidence type="ECO:0000313" key="2">
    <source>
        <dbReference type="Proteomes" id="UP000225433"/>
    </source>
</evidence>
<name>A0A2G0Q670_XENHO</name>
<sequence>MLKVNNYKLYSMYIRKYRILLYLALLQANSLNLHMTKLIKLADKAKCMYVYFINISIVL</sequence>
<evidence type="ECO:0000313" key="1">
    <source>
        <dbReference type="EMBL" id="PHM54719.1"/>
    </source>
</evidence>
<proteinExistence type="predicted"/>
<organism evidence="1 2">
    <name type="scientific">Xenorhabdus hominickii</name>
    <dbReference type="NCBI Taxonomy" id="351679"/>
    <lineage>
        <taxon>Bacteria</taxon>
        <taxon>Pseudomonadati</taxon>
        <taxon>Pseudomonadota</taxon>
        <taxon>Gammaproteobacteria</taxon>
        <taxon>Enterobacterales</taxon>
        <taxon>Morganellaceae</taxon>
        <taxon>Xenorhabdus</taxon>
    </lineage>
</organism>
<protein>
    <submittedName>
        <fullName evidence="1">Uncharacterized protein</fullName>
    </submittedName>
</protein>
<dbReference type="AlphaFoldDB" id="A0A2G0Q670"/>
<gene>
    <name evidence="1" type="ORF">Xhom_02670</name>
</gene>
<reference evidence="1 2" key="1">
    <citation type="journal article" date="2017" name="Nat. Microbiol.">
        <title>Natural product diversity associated with the nematode symbionts Photorhabdus and Xenorhabdus.</title>
        <authorList>
            <person name="Tobias N.J."/>
            <person name="Wolff H."/>
            <person name="Djahanschiri B."/>
            <person name="Grundmann F."/>
            <person name="Kronenwerth M."/>
            <person name="Shi Y.M."/>
            <person name="Simonyi S."/>
            <person name="Grun P."/>
            <person name="Shapiro-Ilan D."/>
            <person name="Pidot S.J."/>
            <person name="Stinear T.P."/>
            <person name="Ebersberger I."/>
            <person name="Bode H.B."/>
        </authorList>
    </citation>
    <scope>NUCLEOTIDE SEQUENCE [LARGE SCALE GENOMIC DNA]</scope>
    <source>
        <strain evidence="1 2">DSM 17903</strain>
    </source>
</reference>
<accession>A0A2G0Q670</accession>
<dbReference type="Proteomes" id="UP000225433">
    <property type="component" value="Unassembled WGS sequence"/>
</dbReference>